<dbReference type="EMBL" id="PGCJ01000591">
    <property type="protein sequence ID" value="PLW25737.1"/>
    <property type="molecule type" value="Genomic_DNA"/>
</dbReference>
<protein>
    <submittedName>
        <fullName evidence="1">Uncharacterized protein</fullName>
    </submittedName>
</protein>
<accession>A0A2N5TJR1</accession>
<name>A0A2N5TJR1_9BASI</name>
<evidence type="ECO:0000313" key="2">
    <source>
        <dbReference type="Proteomes" id="UP000235388"/>
    </source>
</evidence>
<evidence type="ECO:0000313" key="1">
    <source>
        <dbReference type="EMBL" id="PLW25737.1"/>
    </source>
</evidence>
<dbReference type="AlphaFoldDB" id="A0A2N5TJR1"/>
<gene>
    <name evidence="1" type="ORF">PCANC_25522</name>
</gene>
<proteinExistence type="predicted"/>
<keyword evidence="2" id="KW-1185">Reference proteome</keyword>
<comment type="caution">
    <text evidence="1">The sequence shown here is derived from an EMBL/GenBank/DDBJ whole genome shotgun (WGS) entry which is preliminary data.</text>
</comment>
<sequence>MYRLYLLGQQGDLLAELRVTCWPSRYRLYQLSKQGDLLNKQVQAVPACHTGKACAAARNGPHTARTAKQTAQTDV</sequence>
<organism evidence="1 2">
    <name type="scientific">Puccinia coronata f. sp. avenae</name>
    <dbReference type="NCBI Taxonomy" id="200324"/>
    <lineage>
        <taxon>Eukaryota</taxon>
        <taxon>Fungi</taxon>
        <taxon>Dikarya</taxon>
        <taxon>Basidiomycota</taxon>
        <taxon>Pucciniomycotina</taxon>
        <taxon>Pucciniomycetes</taxon>
        <taxon>Pucciniales</taxon>
        <taxon>Pucciniaceae</taxon>
        <taxon>Puccinia</taxon>
    </lineage>
</organism>
<reference evidence="1 2" key="1">
    <citation type="submission" date="2017-11" db="EMBL/GenBank/DDBJ databases">
        <title>De novo assembly and phasing of dikaryotic genomes from two isolates of Puccinia coronata f. sp. avenae, the causal agent of oat crown rust.</title>
        <authorList>
            <person name="Miller M.E."/>
            <person name="Zhang Y."/>
            <person name="Omidvar V."/>
            <person name="Sperschneider J."/>
            <person name="Schwessinger B."/>
            <person name="Raley C."/>
            <person name="Palmer J.M."/>
            <person name="Garnica D."/>
            <person name="Upadhyaya N."/>
            <person name="Rathjen J."/>
            <person name="Taylor J.M."/>
            <person name="Park R.F."/>
            <person name="Dodds P.N."/>
            <person name="Hirsch C.D."/>
            <person name="Kianian S.F."/>
            <person name="Figueroa M."/>
        </authorList>
    </citation>
    <scope>NUCLEOTIDE SEQUENCE [LARGE SCALE GENOMIC DNA]</scope>
    <source>
        <strain evidence="1">12NC29</strain>
    </source>
</reference>
<dbReference type="Proteomes" id="UP000235388">
    <property type="component" value="Unassembled WGS sequence"/>
</dbReference>